<name>A0ABV7WMJ9_9GAMM</name>
<evidence type="ECO:0000313" key="3">
    <source>
        <dbReference type="Proteomes" id="UP001595710"/>
    </source>
</evidence>
<comment type="caution">
    <text evidence="2">The sequence shown here is derived from an EMBL/GenBank/DDBJ whole genome shotgun (WGS) entry which is preliminary data.</text>
</comment>
<proteinExistence type="predicted"/>
<keyword evidence="3" id="KW-1185">Reference proteome</keyword>
<sequence>MKKLITLSVILLTFCQPVQAHPHSWLQLTTDFVIDNNGDIKQLKQRWIFDPYYSTLTIDDLKKTHGNLDIGLAIHADGIINNLESFNYYSHLSINNENIPINRPSKYHLSSASFEQEALLILEMHFDLPKTAMQSAELKWQVYDPTYYVSMRHDTAKQVRLYNESTLECEPEIIEAEPDEQLRLYAESLDKTQTETTGLGKLFAQTVAVRCF</sequence>
<dbReference type="Proteomes" id="UP001595710">
    <property type="component" value="Unassembled WGS sequence"/>
</dbReference>
<reference evidence="3" key="1">
    <citation type="journal article" date="2019" name="Int. J. Syst. Evol. Microbiol.">
        <title>The Global Catalogue of Microorganisms (GCM) 10K type strain sequencing project: providing services to taxonomists for standard genome sequencing and annotation.</title>
        <authorList>
            <consortium name="The Broad Institute Genomics Platform"/>
            <consortium name="The Broad Institute Genome Sequencing Center for Infectious Disease"/>
            <person name="Wu L."/>
            <person name="Ma J."/>
        </authorList>
    </citation>
    <scope>NUCLEOTIDE SEQUENCE [LARGE SCALE GENOMIC DNA]</scope>
    <source>
        <strain evidence="3">CECT 8288</strain>
    </source>
</reference>
<feature type="chain" id="PRO_5045101792" evidence="1">
    <location>
        <begin position="21"/>
        <end position="212"/>
    </location>
</feature>
<evidence type="ECO:0000313" key="2">
    <source>
        <dbReference type="EMBL" id="MFC3700192.1"/>
    </source>
</evidence>
<dbReference type="EMBL" id="JBHRYN010000003">
    <property type="protein sequence ID" value="MFC3700192.1"/>
    <property type="molecule type" value="Genomic_DNA"/>
</dbReference>
<protein>
    <submittedName>
        <fullName evidence="2">DUF1007 family protein</fullName>
    </submittedName>
</protein>
<keyword evidence="1" id="KW-0732">Signal</keyword>
<dbReference type="Pfam" id="PF06226">
    <property type="entry name" value="DUF1007"/>
    <property type="match status" value="1"/>
</dbReference>
<dbReference type="InterPro" id="IPR010412">
    <property type="entry name" value="DUF1007"/>
</dbReference>
<accession>A0ABV7WMJ9</accession>
<gene>
    <name evidence="2" type="ORF">ACFOND_00965</name>
</gene>
<organism evidence="2 3">
    <name type="scientific">Reinekea marina</name>
    <dbReference type="NCBI Taxonomy" id="1310421"/>
    <lineage>
        <taxon>Bacteria</taxon>
        <taxon>Pseudomonadati</taxon>
        <taxon>Pseudomonadota</taxon>
        <taxon>Gammaproteobacteria</taxon>
        <taxon>Oceanospirillales</taxon>
        <taxon>Saccharospirillaceae</taxon>
        <taxon>Reinekea</taxon>
    </lineage>
</organism>
<dbReference type="RefSeq" id="WP_290280917.1">
    <property type="nucleotide sequence ID" value="NZ_JAUFQI010000001.1"/>
</dbReference>
<feature type="signal peptide" evidence="1">
    <location>
        <begin position="1"/>
        <end position="20"/>
    </location>
</feature>
<evidence type="ECO:0000256" key="1">
    <source>
        <dbReference type="SAM" id="SignalP"/>
    </source>
</evidence>